<evidence type="ECO:0000313" key="9">
    <source>
        <dbReference type="Proteomes" id="UP000263232"/>
    </source>
</evidence>
<reference evidence="8 9" key="1">
    <citation type="submission" date="2017-09" db="EMBL/GenBank/DDBJ databases">
        <title>Complete genome sequence of Oxytococcus suis strain ZY16052.</title>
        <authorList>
            <person name="Li F."/>
        </authorList>
    </citation>
    <scope>NUCLEOTIDE SEQUENCE [LARGE SCALE GENOMIC DNA]</scope>
    <source>
        <strain evidence="8 9">ZY16052</strain>
    </source>
</reference>
<dbReference type="InterPro" id="IPR017953">
    <property type="entry name" value="Carbohydrate_kinase_pred_CS"/>
</dbReference>
<comment type="catalytic activity">
    <reaction evidence="6">
        <text>(6S)-NADPHX + ADP = AMP + phosphate + NADPH + H(+)</text>
        <dbReference type="Rhea" id="RHEA:32235"/>
        <dbReference type="ChEBI" id="CHEBI:15378"/>
        <dbReference type="ChEBI" id="CHEBI:43474"/>
        <dbReference type="ChEBI" id="CHEBI:57783"/>
        <dbReference type="ChEBI" id="CHEBI:64076"/>
        <dbReference type="ChEBI" id="CHEBI:456215"/>
        <dbReference type="ChEBI" id="CHEBI:456216"/>
        <dbReference type="EC" id="4.2.1.136"/>
    </reaction>
</comment>
<dbReference type="GO" id="GO:0052855">
    <property type="term" value="F:ADP-dependent NAD(P)H-hydrate dehydratase activity"/>
    <property type="evidence" value="ECO:0007669"/>
    <property type="project" value="UniProtKB-UniRule"/>
</dbReference>
<dbReference type="EC" id="4.2.1.136" evidence="6"/>
<evidence type="ECO:0000256" key="6">
    <source>
        <dbReference type="HAMAP-Rule" id="MF_01965"/>
    </source>
</evidence>
<organism evidence="8 9">
    <name type="scientific">Suicoccus acidiformans</name>
    <dbReference type="NCBI Taxonomy" id="2036206"/>
    <lineage>
        <taxon>Bacteria</taxon>
        <taxon>Bacillati</taxon>
        <taxon>Bacillota</taxon>
        <taxon>Bacilli</taxon>
        <taxon>Lactobacillales</taxon>
        <taxon>Aerococcaceae</taxon>
        <taxon>Suicoccus</taxon>
    </lineage>
</organism>
<comment type="catalytic activity">
    <reaction evidence="6">
        <text>(6S)-NADHX + ADP = AMP + phosphate + NADH + H(+)</text>
        <dbReference type="Rhea" id="RHEA:32223"/>
        <dbReference type="ChEBI" id="CHEBI:15378"/>
        <dbReference type="ChEBI" id="CHEBI:43474"/>
        <dbReference type="ChEBI" id="CHEBI:57945"/>
        <dbReference type="ChEBI" id="CHEBI:64074"/>
        <dbReference type="ChEBI" id="CHEBI:456215"/>
        <dbReference type="ChEBI" id="CHEBI:456216"/>
        <dbReference type="EC" id="4.2.1.136"/>
    </reaction>
</comment>
<keyword evidence="4 6" id="KW-0520">NAD</keyword>
<dbReference type="Proteomes" id="UP000263232">
    <property type="component" value="Chromosome"/>
</dbReference>
<dbReference type="AlphaFoldDB" id="A0A347WM94"/>
<dbReference type="NCBIfam" id="TIGR00196">
    <property type="entry name" value="yjeF_cterm"/>
    <property type="match status" value="1"/>
</dbReference>
<dbReference type="InterPro" id="IPR000631">
    <property type="entry name" value="CARKD"/>
</dbReference>
<comment type="function">
    <text evidence="6">Catalyzes the dehydration of the S-form of NAD(P)HX at the expense of ADP, which is converted to AMP. Together with NAD(P)HX epimerase, which catalyzes the epimerization of the S- and R-forms, the enzyme allows the repair of both epimers of NAD(P)HX, a damaged form of NAD(P)H that is a result of enzymatic or heat-dependent hydration.</text>
</comment>
<feature type="binding site" evidence="6">
    <location>
        <position position="213"/>
    </location>
    <ligand>
        <name>AMP</name>
        <dbReference type="ChEBI" id="CHEBI:456215"/>
    </ligand>
</feature>
<dbReference type="InterPro" id="IPR029056">
    <property type="entry name" value="Ribokinase-like"/>
</dbReference>
<evidence type="ECO:0000256" key="3">
    <source>
        <dbReference type="ARBA" id="ARBA00022857"/>
    </source>
</evidence>
<accession>A0A347WM94</accession>
<dbReference type="RefSeq" id="WP_118991096.1">
    <property type="nucleotide sequence ID" value="NZ_CP023434.1"/>
</dbReference>
<evidence type="ECO:0000256" key="4">
    <source>
        <dbReference type="ARBA" id="ARBA00023027"/>
    </source>
</evidence>
<dbReference type="HAMAP" id="MF_01965">
    <property type="entry name" value="NADHX_dehydratase"/>
    <property type="match status" value="1"/>
</dbReference>
<feature type="binding site" evidence="6">
    <location>
        <position position="151"/>
    </location>
    <ligand>
        <name>(6S)-NADPHX</name>
        <dbReference type="ChEBI" id="CHEBI:64076"/>
    </ligand>
</feature>
<dbReference type="EMBL" id="CP023434">
    <property type="protein sequence ID" value="AXY26201.1"/>
    <property type="molecule type" value="Genomic_DNA"/>
</dbReference>
<dbReference type="CDD" id="cd01171">
    <property type="entry name" value="YXKO-related"/>
    <property type="match status" value="1"/>
</dbReference>
<proteinExistence type="inferred from homology"/>
<dbReference type="OrthoDB" id="9806925at2"/>
<gene>
    <name evidence="6" type="primary">nnrD</name>
    <name evidence="8" type="ORF">CL176_09430</name>
</gene>
<evidence type="ECO:0000256" key="1">
    <source>
        <dbReference type="ARBA" id="ARBA00022741"/>
    </source>
</evidence>
<dbReference type="PROSITE" id="PS51383">
    <property type="entry name" value="YJEF_C_3"/>
    <property type="match status" value="1"/>
</dbReference>
<dbReference type="PANTHER" id="PTHR12592:SF0">
    <property type="entry name" value="ATP-DEPENDENT (S)-NAD(P)H-HYDRATE DEHYDRATASE"/>
    <property type="match status" value="1"/>
</dbReference>
<comment type="similarity">
    <text evidence="6">Belongs to the NnrD/CARKD family.</text>
</comment>
<dbReference type="KEGG" id="abae:CL176_09430"/>
<keyword evidence="5 6" id="KW-0456">Lyase</keyword>
<feature type="binding site" evidence="6">
    <location>
        <position position="214"/>
    </location>
    <ligand>
        <name>(6S)-NADPHX</name>
        <dbReference type="ChEBI" id="CHEBI:64076"/>
    </ligand>
</feature>
<dbReference type="SUPFAM" id="SSF53613">
    <property type="entry name" value="Ribokinase-like"/>
    <property type="match status" value="1"/>
</dbReference>
<dbReference type="GO" id="GO:0052856">
    <property type="term" value="F:NAD(P)HX epimerase activity"/>
    <property type="evidence" value="ECO:0007669"/>
    <property type="project" value="TreeGrafter"/>
</dbReference>
<dbReference type="PROSITE" id="PS01050">
    <property type="entry name" value="YJEF_C_2"/>
    <property type="match status" value="1"/>
</dbReference>
<evidence type="ECO:0000256" key="5">
    <source>
        <dbReference type="ARBA" id="ARBA00023239"/>
    </source>
</evidence>
<dbReference type="Pfam" id="PF01256">
    <property type="entry name" value="Carb_kinase"/>
    <property type="match status" value="1"/>
</dbReference>
<feature type="binding site" evidence="6">
    <location>
        <begin position="185"/>
        <end position="189"/>
    </location>
    <ligand>
        <name>AMP</name>
        <dbReference type="ChEBI" id="CHEBI:456215"/>
    </ligand>
</feature>
<keyword evidence="1 6" id="KW-0547">Nucleotide-binding</keyword>
<feature type="binding site" evidence="6">
    <location>
        <position position="101"/>
    </location>
    <ligand>
        <name>(6S)-NADPHX</name>
        <dbReference type="ChEBI" id="CHEBI:64076"/>
    </ligand>
</feature>
<dbReference type="Gene3D" id="3.40.1190.20">
    <property type="match status" value="1"/>
</dbReference>
<evidence type="ECO:0000313" key="8">
    <source>
        <dbReference type="EMBL" id="AXY26201.1"/>
    </source>
</evidence>
<dbReference type="GO" id="GO:0046496">
    <property type="term" value="P:nicotinamide nucleotide metabolic process"/>
    <property type="evidence" value="ECO:0007669"/>
    <property type="project" value="UniProtKB-UniRule"/>
</dbReference>
<comment type="cofactor">
    <cofactor evidence="6">
        <name>Mg(2+)</name>
        <dbReference type="ChEBI" id="CHEBI:18420"/>
    </cofactor>
</comment>
<comment type="subunit">
    <text evidence="6">Homotetramer.</text>
</comment>
<feature type="domain" description="YjeF C-terminal" evidence="7">
    <location>
        <begin position="5"/>
        <end position="271"/>
    </location>
</feature>
<evidence type="ECO:0000259" key="7">
    <source>
        <dbReference type="PROSITE" id="PS51383"/>
    </source>
</evidence>
<keyword evidence="9" id="KW-1185">Reference proteome</keyword>
<sequence length="278" mass="30102">MHIIDKSDIIRWLPDRPKDSYKGSMGRVLCVGGNTHFGGAIILAASAAVYSGAGLTSVASDPINLHALHARLPEAMFIDYQDFTALEDAIHNADTVLLGPGLGRDAQAEAIFHCVLSAITTQKLVLDADALYFISQNRPNLPQTTVIATPHQGEWLRLTGLPLSESTVEQRQQATADLGMWVVLKSERTEIYLDDTVYQNLGGNPAMATGGMGDVLAGMLAGLLGQYSSPKETVLSGVFLHSYIADQLALNQYVTLPSQIVTEIPRVMRELLNAKQQF</sequence>
<dbReference type="GO" id="GO:0110051">
    <property type="term" value="P:metabolite repair"/>
    <property type="evidence" value="ECO:0007669"/>
    <property type="project" value="TreeGrafter"/>
</dbReference>
<keyword evidence="3 6" id="KW-0521">NADP</keyword>
<name>A0A347WM94_9LACT</name>
<dbReference type="PANTHER" id="PTHR12592">
    <property type="entry name" value="ATP-DEPENDENT (S)-NAD(P)H-HYDRATE DEHYDRATASE FAMILY MEMBER"/>
    <property type="match status" value="1"/>
</dbReference>
<evidence type="ECO:0000256" key="2">
    <source>
        <dbReference type="ARBA" id="ARBA00022840"/>
    </source>
</evidence>
<protein>
    <recommendedName>
        <fullName evidence="6">ADP-dependent (S)-NAD(P)H-hydrate dehydratase</fullName>
        <ecNumber evidence="6">4.2.1.136</ecNumber>
    </recommendedName>
    <alternativeName>
        <fullName evidence="6">ADP-dependent NAD(P)HX dehydratase</fullName>
    </alternativeName>
</protein>
<keyword evidence="2 6" id="KW-0067">ATP-binding</keyword>
<feature type="binding site" evidence="6">
    <location>
        <position position="40"/>
    </location>
    <ligand>
        <name>(6S)-NADPHX</name>
        <dbReference type="ChEBI" id="CHEBI:64076"/>
    </ligand>
</feature>
<dbReference type="GO" id="GO:0005524">
    <property type="term" value="F:ATP binding"/>
    <property type="evidence" value="ECO:0007669"/>
    <property type="project" value="UniProtKB-KW"/>
</dbReference>